<evidence type="ECO:0000256" key="1">
    <source>
        <dbReference type="SAM" id="Coils"/>
    </source>
</evidence>
<protein>
    <submittedName>
        <fullName evidence="3 4">Uncharacterized protein</fullName>
    </submittedName>
</protein>
<proteinExistence type="predicted"/>
<dbReference type="GeneID" id="17288444"/>
<sequence length="304" mass="33588">MSAFARFLAAIVAVCGGIMLLAAWQHGGDVVVLKQKQSSSAPTTSSVEAQLDKVQEMFNTRQPVPGMSSTSGLPGPSPSDVSPSTSRGRESGGRGGQDRLGLHGMTQASFVRRVEDQVSRRVASALLRTMKPLKEVLREQQQKIRILRRQRNKMEEEQKEIAQKLSTKIKDGLLSHLKQDVDVELKRELKPRDILKYEKSKAALKKKLLALKQHHTRNKPEDEQDEEPEGEEKGADLRSAVKHSMSSALDGVLNEHKKPPVSSLHVVSSTSPSLLLTMPSQMKKTKKKCDPLAGLYKTGLVSWC</sequence>
<dbReference type="KEGG" id="gtt:GUITHDRAFT_166836"/>
<dbReference type="HOGENOM" id="CLU_916584_0_0_1"/>
<feature type="region of interest" description="Disordered" evidence="2">
    <location>
        <begin position="211"/>
        <end position="242"/>
    </location>
</feature>
<evidence type="ECO:0000313" key="3">
    <source>
        <dbReference type="EMBL" id="EKX31718.1"/>
    </source>
</evidence>
<reference evidence="5" key="2">
    <citation type="submission" date="2012-11" db="EMBL/GenBank/DDBJ databases">
        <authorList>
            <person name="Kuo A."/>
            <person name="Curtis B.A."/>
            <person name="Tanifuji G."/>
            <person name="Burki F."/>
            <person name="Gruber A."/>
            <person name="Irimia M."/>
            <person name="Maruyama S."/>
            <person name="Arias M.C."/>
            <person name="Ball S.G."/>
            <person name="Gile G.H."/>
            <person name="Hirakawa Y."/>
            <person name="Hopkins J.F."/>
            <person name="Rensing S.A."/>
            <person name="Schmutz J."/>
            <person name="Symeonidi A."/>
            <person name="Elias M."/>
            <person name="Eveleigh R.J."/>
            <person name="Herman E.K."/>
            <person name="Klute M.J."/>
            <person name="Nakayama T."/>
            <person name="Obornik M."/>
            <person name="Reyes-Prieto A."/>
            <person name="Armbrust E.V."/>
            <person name="Aves S.J."/>
            <person name="Beiko R.G."/>
            <person name="Coutinho P."/>
            <person name="Dacks J.B."/>
            <person name="Durnford D.G."/>
            <person name="Fast N.M."/>
            <person name="Green B.R."/>
            <person name="Grisdale C."/>
            <person name="Hempe F."/>
            <person name="Henrissat B."/>
            <person name="Hoppner M.P."/>
            <person name="Ishida K.-I."/>
            <person name="Kim E."/>
            <person name="Koreny L."/>
            <person name="Kroth P.G."/>
            <person name="Liu Y."/>
            <person name="Malik S.-B."/>
            <person name="Maier U.G."/>
            <person name="McRose D."/>
            <person name="Mock T."/>
            <person name="Neilson J.A."/>
            <person name="Onodera N.T."/>
            <person name="Poole A.M."/>
            <person name="Pritham E.J."/>
            <person name="Richards T.A."/>
            <person name="Rocap G."/>
            <person name="Roy S.W."/>
            <person name="Sarai C."/>
            <person name="Schaack S."/>
            <person name="Shirato S."/>
            <person name="Slamovits C.H."/>
            <person name="Spencer D.F."/>
            <person name="Suzuki S."/>
            <person name="Worden A.Z."/>
            <person name="Zauner S."/>
            <person name="Barry K."/>
            <person name="Bell C."/>
            <person name="Bharti A.K."/>
            <person name="Crow J.A."/>
            <person name="Grimwood J."/>
            <person name="Kramer R."/>
            <person name="Lindquist E."/>
            <person name="Lucas S."/>
            <person name="Salamov A."/>
            <person name="McFadden G.I."/>
            <person name="Lane C.E."/>
            <person name="Keeling P.J."/>
            <person name="Gray M.W."/>
            <person name="Grigoriev I.V."/>
            <person name="Archibald J.M."/>
        </authorList>
    </citation>
    <scope>NUCLEOTIDE SEQUENCE</scope>
    <source>
        <strain evidence="5">CCMP2712</strain>
    </source>
</reference>
<dbReference type="PaxDb" id="55529-EKX31718"/>
<dbReference type="RefSeq" id="XP_005818698.1">
    <property type="nucleotide sequence ID" value="XM_005818641.1"/>
</dbReference>
<feature type="coiled-coil region" evidence="1">
    <location>
        <begin position="130"/>
        <end position="167"/>
    </location>
</feature>
<evidence type="ECO:0000313" key="4">
    <source>
        <dbReference type="EnsemblProtists" id="EKX31718"/>
    </source>
</evidence>
<feature type="compositionally biased region" description="Basic and acidic residues" evidence="2">
    <location>
        <begin position="87"/>
        <end position="101"/>
    </location>
</feature>
<keyword evidence="5" id="KW-1185">Reference proteome</keyword>
<gene>
    <name evidence="3" type="ORF">GUITHDRAFT_166836</name>
</gene>
<accession>L1I623</accession>
<reference evidence="4" key="3">
    <citation type="submission" date="2016-03" db="UniProtKB">
        <authorList>
            <consortium name="EnsemblProtists"/>
        </authorList>
    </citation>
    <scope>IDENTIFICATION</scope>
</reference>
<dbReference type="Proteomes" id="UP000011087">
    <property type="component" value="Unassembled WGS sequence"/>
</dbReference>
<dbReference type="EMBL" id="JH993243">
    <property type="protein sequence ID" value="EKX31718.1"/>
    <property type="molecule type" value="Genomic_DNA"/>
</dbReference>
<reference evidence="3 5" key="1">
    <citation type="journal article" date="2012" name="Nature">
        <title>Algal genomes reveal evolutionary mosaicism and the fate of nucleomorphs.</title>
        <authorList>
            <consortium name="DOE Joint Genome Institute"/>
            <person name="Curtis B.A."/>
            <person name="Tanifuji G."/>
            <person name="Burki F."/>
            <person name="Gruber A."/>
            <person name="Irimia M."/>
            <person name="Maruyama S."/>
            <person name="Arias M.C."/>
            <person name="Ball S.G."/>
            <person name="Gile G.H."/>
            <person name="Hirakawa Y."/>
            <person name="Hopkins J.F."/>
            <person name="Kuo A."/>
            <person name="Rensing S.A."/>
            <person name="Schmutz J."/>
            <person name="Symeonidi A."/>
            <person name="Elias M."/>
            <person name="Eveleigh R.J."/>
            <person name="Herman E.K."/>
            <person name="Klute M.J."/>
            <person name="Nakayama T."/>
            <person name="Obornik M."/>
            <person name="Reyes-Prieto A."/>
            <person name="Armbrust E.V."/>
            <person name="Aves S.J."/>
            <person name="Beiko R.G."/>
            <person name="Coutinho P."/>
            <person name="Dacks J.B."/>
            <person name="Durnford D.G."/>
            <person name="Fast N.M."/>
            <person name="Green B.R."/>
            <person name="Grisdale C.J."/>
            <person name="Hempel F."/>
            <person name="Henrissat B."/>
            <person name="Hoppner M.P."/>
            <person name="Ishida K."/>
            <person name="Kim E."/>
            <person name="Koreny L."/>
            <person name="Kroth P.G."/>
            <person name="Liu Y."/>
            <person name="Malik S.B."/>
            <person name="Maier U.G."/>
            <person name="McRose D."/>
            <person name="Mock T."/>
            <person name="Neilson J.A."/>
            <person name="Onodera N.T."/>
            <person name="Poole A.M."/>
            <person name="Pritham E.J."/>
            <person name="Richards T.A."/>
            <person name="Rocap G."/>
            <person name="Roy S.W."/>
            <person name="Sarai C."/>
            <person name="Schaack S."/>
            <person name="Shirato S."/>
            <person name="Slamovits C.H."/>
            <person name="Spencer D.F."/>
            <person name="Suzuki S."/>
            <person name="Worden A.Z."/>
            <person name="Zauner S."/>
            <person name="Barry K."/>
            <person name="Bell C."/>
            <person name="Bharti A.K."/>
            <person name="Crow J.A."/>
            <person name="Grimwood J."/>
            <person name="Kramer R."/>
            <person name="Lindquist E."/>
            <person name="Lucas S."/>
            <person name="Salamov A."/>
            <person name="McFadden G.I."/>
            <person name="Lane C.E."/>
            <person name="Keeling P.J."/>
            <person name="Gray M.W."/>
            <person name="Grigoriev I.V."/>
            <person name="Archibald J.M."/>
        </authorList>
    </citation>
    <scope>NUCLEOTIDE SEQUENCE</scope>
    <source>
        <strain evidence="3 5">CCMP2712</strain>
    </source>
</reference>
<feature type="compositionally biased region" description="Low complexity" evidence="2">
    <location>
        <begin position="65"/>
        <end position="86"/>
    </location>
</feature>
<dbReference type="AlphaFoldDB" id="L1I623"/>
<name>L1I623_GUITC</name>
<organism evidence="3">
    <name type="scientific">Guillardia theta (strain CCMP2712)</name>
    <name type="common">Cryptophyte</name>
    <dbReference type="NCBI Taxonomy" id="905079"/>
    <lineage>
        <taxon>Eukaryota</taxon>
        <taxon>Cryptophyceae</taxon>
        <taxon>Pyrenomonadales</taxon>
        <taxon>Geminigeraceae</taxon>
        <taxon>Guillardia</taxon>
    </lineage>
</organism>
<feature type="region of interest" description="Disordered" evidence="2">
    <location>
        <begin position="61"/>
        <end position="102"/>
    </location>
</feature>
<evidence type="ECO:0000256" key="2">
    <source>
        <dbReference type="SAM" id="MobiDB-lite"/>
    </source>
</evidence>
<keyword evidence="1" id="KW-0175">Coiled coil</keyword>
<evidence type="ECO:0000313" key="5">
    <source>
        <dbReference type="Proteomes" id="UP000011087"/>
    </source>
</evidence>
<dbReference type="EnsemblProtists" id="EKX31718">
    <property type="protein sequence ID" value="EKX31718"/>
    <property type="gene ID" value="GUITHDRAFT_166836"/>
</dbReference>